<proteinExistence type="predicted"/>
<accession>A0ABW4XCT1</accession>
<organism evidence="2 3">
    <name type="scientific">Blastococcus deserti</name>
    <dbReference type="NCBI Taxonomy" id="2259033"/>
    <lineage>
        <taxon>Bacteria</taxon>
        <taxon>Bacillati</taxon>
        <taxon>Actinomycetota</taxon>
        <taxon>Actinomycetes</taxon>
        <taxon>Geodermatophilales</taxon>
        <taxon>Geodermatophilaceae</taxon>
        <taxon>Blastococcus</taxon>
    </lineage>
</organism>
<dbReference type="Gene3D" id="2.60.40.10">
    <property type="entry name" value="Immunoglobulins"/>
    <property type="match status" value="1"/>
</dbReference>
<dbReference type="InterPro" id="IPR013783">
    <property type="entry name" value="Ig-like_fold"/>
</dbReference>
<evidence type="ECO:0000313" key="2">
    <source>
        <dbReference type="EMBL" id="MFD2093246.1"/>
    </source>
</evidence>
<evidence type="ECO:0000313" key="3">
    <source>
        <dbReference type="Proteomes" id="UP001597402"/>
    </source>
</evidence>
<comment type="caution">
    <text evidence="2">The sequence shown here is derived from an EMBL/GenBank/DDBJ whole genome shotgun (WGS) entry which is preliminary data.</text>
</comment>
<dbReference type="NCBIfam" id="NF012200">
    <property type="entry name" value="choice_anch_D"/>
    <property type="match status" value="1"/>
</dbReference>
<feature type="compositionally biased region" description="Basic residues" evidence="1">
    <location>
        <begin position="171"/>
        <end position="181"/>
    </location>
</feature>
<feature type="region of interest" description="Disordered" evidence="1">
    <location>
        <begin position="100"/>
        <end position="181"/>
    </location>
</feature>
<dbReference type="Proteomes" id="UP001597402">
    <property type="component" value="Unassembled WGS sequence"/>
</dbReference>
<evidence type="ECO:0000256" key="1">
    <source>
        <dbReference type="SAM" id="MobiDB-lite"/>
    </source>
</evidence>
<dbReference type="EMBL" id="JBHUHP010000016">
    <property type="protein sequence ID" value="MFD2093246.1"/>
    <property type="molecule type" value="Genomic_DNA"/>
</dbReference>
<name>A0ABW4XCT1_9ACTN</name>
<feature type="compositionally biased region" description="Low complexity" evidence="1">
    <location>
        <begin position="100"/>
        <end position="158"/>
    </location>
</feature>
<protein>
    <submittedName>
        <fullName evidence="2">Choice-of-anchor D domain-containing protein</fullName>
    </submittedName>
</protein>
<keyword evidence="3" id="KW-1185">Reference proteome</keyword>
<gene>
    <name evidence="2" type="ORF">ACFSHS_16910</name>
</gene>
<dbReference type="RefSeq" id="WP_376878789.1">
    <property type="nucleotide sequence ID" value="NZ_JBHUHP010000016.1"/>
</dbReference>
<sequence>MQDDPTAPAKFFHVHPTVLAFAPGPVGGRSGPSRVTLVNNGSAPLVVADVEIGGPHATDFAVRGGDCLPQTTLAVGAGCGIDLEATPSAVGRRTAQLRIDAAGGDAASSSSWPPASGRTRPSTRPTPTSAPVWSAARPTSTRPRPPGRGRAASWPRPAVTRASRACTASALRRRSLWTRRP</sequence>
<reference evidence="3" key="1">
    <citation type="journal article" date="2019" name="Int. J. Syst. Evol. Microbiol.">
        <title>The Global Catalogue of Microorganisms (GCM) 10K type strain sequencing project: providing services to taxonomists for standard genome sequencing and annotation.</title>
        <authorList>
            <consortium name="The Broad Institute Genomics Platform"/>
            <consortium name="The Broad Institute Genome Sequencing Center for Infectious Disease"/>
            <person name="Wu L."/>
            <person name="Ma J."/>
        </authorList>
    </citation>
    <scope>NUCLEOTIDE SEQUENCE [LARGE SCALE GENOMIC DNA]</scope>
    <source>
        <strain evidence="3">JCM 3338</strain>
    </source>
</reference>